<dbReference type="AlphaFoldDB" id="A0A518I0Y6"/>
<evidence type="ECO:0000256" key="1">
    <source>
        <dbReference type="SAM" id="Phobius"/>
    </source>
</evidence>
<gene>
    <name evidence="3" type="ORF">Enr13x_66500</name>
</gene>
<dbReference type="KEGG" id="snep:Enr13x_66500"/>
<dbReference type="EMBL" id="CP037423">
    <property type="protein sequence ID" value="QDV46741.1"/>
    <property type="molecule type" value="Genomic_DNA"/>
</dbReference>
<feature type="signal peptide" evidence="2">
    <location>
        <begin position="1"/>
        <end position="22"/>
    </location>
</feature>
<protein>
    <submittedName>
        <fullName evidence="3">Uncharacterized protein</fullName>
    </submittedName>
</protein>
<organism evidence="3 4">
    <name type="scientific">Stieleria neptunia</name>
    <dbReference type="NCBI Taxonomy" id="2527979"/>
    <lineage>
        <taxon>Bacteria</taxon>
        <taxon>Pseudomonadati</taxon>
        <taxon>Planctomycetota</taxon>
        <taxon>Planctomycetia</taxon>
        <taxon>Pirellulales</taxon>
        <taxon>Pirellulaceae</taxon>
        <taxon>Stieleria</taxon>
    </lineage>
</organism>
<name>A0A518I0Y6_9BACT</name>
<keyword evidence="1" id="KW-0472">Membrane</keyword>
<reference evidence="3 4" key="1">
    <citation type="submission" date="2019-03" db="EMBL/GenBank/DDBJ databases">
        <title>Deep-cultivation of Planctomycetes and their phenomic and genomic characterization uncovers novel biology.</title>
        <authorList>
            <person name="Wiegand S."/>
            <person name="Jogler M."/>
            <person name="Boedeker C."/>
            <person name="Pinto D."/>
            <person name="Vollmers J."/>
            <person name="Rivas-Marin E."/>
            <person name="Kohn T."/>
            <person name="Peeters S.H."/>
            <person name="Heuer A."/>
            <person name="Rast P."/>
            <person name="Oberbeckmann S."/>
            <person name="Bunk B."/>
            <person name="Jeske O."/>
            <person name="Meyerdierks A."/>
            <person name="Storesund J.E."/>
            <person name="Kallscheuer N."/>
            <person name="Luecker S."/>
            <person name="Lage O.M."/>
            <person name="Pohl T."/>
            <person name="Merkel B.J."/>
            <person name="Hornburger P."/>
            <person name="Mueller R.-W."/>
            <person name="Bruemmer F."/>
            <person name="Labrenz M."/>
            <person name="Spormann A.M."/>
            <person name="Op den Camp H."/>
            <person name="Overmann J."/>
            <person name="Amann R."/>
            <person name="Jetten M.S.M."/>
            <person name="Mascher T."/>
            <person name="Medema M.H."/>
            <person name="Devos D.P."/>
            <person name="Kaster A.-K."/>
            <person name="Ovreas L."/>
            <person name="Rohde M."/>
            <person name="Galperin M.Y."/>
            <person name="Jogler C."/>
        </authorList>
    </citation>
    <scope>NUCLEOTIDE SEQUENCE [LARGE SCALE GENOMIC DNA]</scope>
    <source>
        <strain evidence="3 4">Enr13</strain>
    </source>
</reference>
<dbReference type="Proteomes" id="UP000319004">
    <property type="component" value="Chromosome"/>
</dbReference>
<keyword evidence="2" id="KW-0732">Signal</keyword>
<evidence type="ECO:0000313" key="3">
    <source>
        <dbReference type="EMBL" id="QDV46741.1"/>
    </source>
</evidence>
<sequence precursor="true">MRFQLHHLLAVVTVFAVLLAFAKATGHADRDGVWEIISIEQEERDFTSFDGMGPPLYDYIGNLKDGDRNIRVHLGSSWLTDFEVLPKPGETVEFNQTKTSRPGQSTYSPFFISHRTPIFPRLMTVLVIAGASTALVLLSIVLQNMIVRFAVDKVGTNSVYDEPDDAREPPS</sequence>
<keyword evidence="1" id="KW-1133">Transmembrane helix</keyword>
<feature type="chain" id="PRO_5021817377" evidence="2">
    <location>
        <begin position="23"/>
        <end position="171"/>
    </location>
</feature>
<dbReference type="RefSeq" id="WP_145390907.1">
    <property type="nucleotide sequence ID" value="NZ_CP037423.1"/>
</dbReference>
<evidence type="ECO:0000256" key="2">
    <source>
        <dbReference type="SAM" id="SignalP"/>
    </source>
</evidence>
<proteinExistence type="predicted"/>
<keyword evidence="1" id="KW-0812">Transmembrane</keyword>
<accession>A0A518I0Y6</accession>
<evidence type="ECO:0000313" key="4">
    <source>
        <dbReference type="Proteomes" id="UP000319004"/>
    </source>
</evidence>
<feature type="transmembrane region" description="Helical" evidence="1">
    <location>
        <begin position="118"/>
        <end position="142"/>
    </location>
</feature>
<keyword evidence="4" id="KW-1185">Reference proteome</keyword>